<evidence type="ECO:0000313" key="1">
    <source>
        <dbReference type="EMBL" id="RRB17837.1"/>
    </source>
</evidence>
<name>A0A3P1CWP2_9BACT</name>
<dbReference type="OrthoDB" id="973569at2"/>
<dbReference type="PROSITE" id="PS51257">
    <property type="entry name" value="PROKAR_LIPOPROTEIN"/>
    <property type="match status" value="1"/>
</dbReference>
<proteinExistence type="predicted"/>
<organism evidence="1 2">
    <name type="scientific">Larkinella knui</name>
    <dbReference type="NCBI Taxonomy" id="2025310"/>
    <lineage>
        <taxon>Bacteria</taxon>
        <taxon>Pseudomonadati</taxon>
        <taxon>Bacteroidota</taxon>
        <taxon>Cytophagia</taxon>
        <taxon>Cytophagales</taxon>
        <taxon>Spirosomataceae</taxon>
        <taxon>Larkinella</taxon>
    </lineage>
</organism>
<accession>A0A3P1CWP2</accession>
<dbReference type="EMBL" id="RQJP01000001">
    <property type="protein sequence ID" value="RRB17837.1"/>
    <property type="molecule type" value="Genomic_DNA"/>
</dbReference>
<protein>
    <submittedName>
        <fullName evidence="1">Uncharacterized protein</fullName>
    </submittedName>
</protein>
<sequence>MKLQSSLPQQFLLKGSTLLVALTILLGSCNDLKNLNPLKGVTYKLNYRPANTQIQGLVVDAKTGQSLTIPVQVTIFGKDASRVINFDGKAQTSYSSPKGDLFIGLRGDVPTRQAAAELRIVVDASGYIPSGVDLRLTTALNNPFIIRLVKKTDPPQGVAVKQDQVTLAANGTLQSEKEIGMASTSMTAPTTVQFASGTVMKDDKGNVVSGTLATAIAVYSPQATSIPVGLTTKVTQNGETTSTNVSLQIASYISINLTNSAGQSATSFTKPVVIKMGILPTFLNRSTGKLVQVGDKLAVYVRNEKTGNWAFVQDVKTEAMSTGLGVSFPVTHFTDYAVASAQPTSSSCRAVWNISGLADGYAYRYELVQNGSIRASGTTTDKALDLGEASEGPAELSIFSPAGNLLGKSSVQNLCGDHTLALSVPAGTVNVAFTVRASCENGKNIEVYPTVLVRYGKSGGDPSASVGVTFESGHGTLVGLEPNTSYEARVDYEGSWSEVFTTGTASESRNLNYVLKSHTEACK</sequence>
<reference evidence="1 2" key="1">
    <citation type="submission" date="2018-11" db="EMBL/GenBank/DDBJ databases">
        <authorList>
            <person name="Zhou Z."/>
            <person name="Wang G."/>
        </authorList>
    </citation>
    <scope>NUCLEOTIDE SEQUENCE [LARGE SCALE GENOMIC DNA]</scope>
    <source>
        <strain evidence="1 2">KCTC42998</strain>
    </source>
</reference>
<comment type="caution">
    <text evidence="1">The sequence shown here is derived from an EMBL/GenBank/DDBJ whole genome shotgun (WGS) entry which is preliminary data.</text>
</comment>
<dbReference type="Proteomes" id="UP000274271">
    <property type="component" value="Unassembled WGS sequence"/>
</dbReference>
<dbReference type="RefSeq" id="WP_124904838.1">
    <property type="nucleotide sequence ID" value="NZ_RQJP01000001.1"/>
</dbReference>
<keyword evidence="2" id="KW-1185">Reference proteome</keyword>
<evidence type="ECO:0000313" key="2">
    <source>
        <dbReference type="Proteomes" id="UP000274271"/>
    </source>
</evidence>
<gene>
    <name evidence="1" type="ORF">EHT87_06040</name>
</gene>
<dbReference type="AlphaFoldDB" id="A0A3P1CWP2"/>